<sequence>MDTSRRDFLKNIGLGIGSLSAFGLTAKNAQAELKKKLNKIKGLPSTEIAQDEDFWFYVQQAFNCDRSIINLNNGGVHPAPTIVMDAVHRYLDFANGAPVYNSWEVLRPRKELIRKKLADTFGCSPEEIAITRNVTEAMQIALLGLELKPGDELLTTTHDYPSMKNALLQREKKEGVKVKMFPFRYPPKNIKELADVFEENITSRTKLIEVCHITNLTGQIFPIREICQMARKRGIEVVIDGAHAFGHFDFKQKDLGCDIYGANLHKWMMAPIGTGFLYVKKEKIKKIWPLFPASDPLSDDIRKFENIGTHPDPLELAIGEALAFHHGIGAKRKEERMRYLRNYWAKTLDKLPGVKILTSYDPEQSCGIGTFKVENMDLRKLVQVLFEKHKIYIITVGIPSFELDGEKITGIRVTPSIYTTLRELDVFIEAVSYYLKHGLPS</sequence>
<dbReference type="Gene3D" id="3.40.640.10">
    <property type="entry name" value="Type I PLP-dependent aspartate aminotransferase-like (Major domain)"/>
    <property type="match status" value="1"/>
</dbReference>
<dbReference type="InterPro" id="IPR015422">
    <property type="entry name" value="PyrdxlP-dep_Trfase_small"/>
</dbReference>
<dbReference type="InterPro" id="IPR015424">
    <property type="entry name" value="PyrdxlP-dep_Trfase"/>
</dbReference>
<evidence type="ECO:0000256" key="1">
    <source>
        <dbReference type="ARBA" id="ARBA00022898"/>
    </source>
</evidence>
<dbReference type="InterPro" id="IPR006311">
    <property type="entry name" value="TAT_signal"/>
</dbReference>
<evidence type="ECO:0000313" key="3">
    <source>
        <dbReference type="EMBL" id="KKN47633.1"/>
    </source>
</evidence>
<dbReference type="Gene3D" id="3.90.1150.10">
    <property type="entry name" value="Aspartate Aminotransferase, domain 1"/>
    <property type="match status" value="1"/>
</dbReference>
<dbReference type="Pfam" id="PF00266">
    <property type="entry name" value="Aminotran_5"/>
    <property type="match status" value="1"/>
</dbReference>
<comment type="caution">
    <text evidence="3">The sequence shown here is derived from an EMBL/GenBank/DDBJ whole genome shotgun (WGS) entry which is preliminary data.</text>
</comment>
<name>A0A0F9U1V4_9ZZZZ</name>
<gene>
    <name evidence="3" type="ORF">LCGC14_0660860</name>
</gene>
<protein>
    <recommendedName>
        <fullName evidence="2">Aminotransferase class V domain-containing protein</fullName>
    </recommendedName>
</protein>
<dbReference type="SUPFAM" id="SSF53383">
    <property type="entry name" value="PLP-dependent transferases"/>
    <property type="match status" value="1"/>
</dbReference>
<accession>A0A0F9U1V4</accession>
<dbReference type="PANTHER" id="PTHR43092:SF6">
    <property type="entry name" value="BLR1280 PROTEIN"/>
    <property type="match status" value="1"/>
</dbReference>
<proteinExistence type="predicted"/>
<keyword evidence="1" id="KW-0663">Pyridoxal phosphate</keyword>
<organism evidence="3">
    <name type="scientific">marine sediment metagenome</name>
    <dbReference type="NCBI Taxonomy" id="412755"/>
    <lineage>
        <taxon>unclassified sequences</taxon>
        <taxon>metagenomes</taxon>
        <taxon>ecological metagenomes</taxon>
    </lineage>
</organism>
<dbReference type="InterPro" id="IPR000192">
    <property type="entry name" value="Aminotrans_V_dom"/>
</dbReference>
<reference evidence="3" key="1">
    <citation type="journal article" date="2015" name="Nature">
        <title>Complex archaea that bridge the gap between prokaryotes and eukaryotes.</title>
        <authorList>
            <person name="Spang A."/>
            <person name="Saw J.H."/>
            <person name="Jorgensen S.L."/>
            <person name="Zaremba-Niedzwiedzka K."/>
            <person name="Martijn J."/>
            <person name="Lind A.E."/>
            <person name="van Eijk R."/>
            <person name="Schleper C."/>
            <person name="Guy L."/>
            <person name="Ettema T.J."/>
        </authorList>
    </citation>
    <scope>NUCLEOTIDE SEQUENCE</scope>
</reference>
<dbReference type="EMBL" id="LAZR01001264">
    <property type="protein sequence ID" value="KKN47633.1"/>
    <property type="molecule type" value="Genomic_DNA"/>
</dbReference>
<dbReference type="AlphaFoldDB" id="A0A0F9U1V4"/>
<dbReference type="PROSITE" id="PS51318">
    <property type="entry name" value="TAT"/>
    <property type="match status" value="1"/>
</dbReference>
<evidence type="ECO:0000259" key="2">
    <source>
        <dbReference type="Pfam" id="PF00266"/>
    </source>
</evidence>
<dbReference type="PANTHER" id="PTHR43092">
    <property type="entry name" value="L-CYSTEINE DESULFHYDRASE"/>
    <property type="match status" value="1"/>
</dbReference>
<dbReference type="InterPro" id="IPR015421">
    <property type="entry name" value="PyrdxlP-dep_Trfase_major"/>
</dbReference>
<feature type="domain" description="Aminotransferase class V" evidence="2">
    <location>
        <begin position="75"/>
        <end position="425"/>
    </location>
</feature>